<proteinExistence type="predicted"/>
<reference evidence="7" key="1">
    <citation type="submission" date="2016-06" db="UniProtKB">
        <authorList>
            <consortium name="WormBaseParasite"/>
        </authorList>
    </citation>
    <scope>IDENTIFICATION</scope>
</reference>
<keyword evidence="2" id="KW-0472">Membrane</keyword>
<feature type="transmembrane region" description="Helical" evidence="2">
    <location>
        <begin position="402"/>
        <end position="422"/>
    </location>
</feature>
<dbReference type="GO" id="GO:0006509">
    <property type="term" value="P:membrane protein ectodomain proteolysis"/>
    <property type="evidence" value="ECO:0007669"/>
    <property type="project" value="TreeGrafter"/>
</dbReference>
<dbReference type="GO" id="GO:0004222">
    <property type="term" value="F:metalloendopeptidase activity"/>
    <property type="evidence" value="ECO:0007669"/>
    <property type="project" value="InterPro"/>
</dbReference>
<dbReference type="PANTHER" id="PTHR45702:SF6">
    <property type="entry name" value="DISINTEGRIN AND METALLOPROTEINASE DOMAIN-CONTAINING PROTEIN 17"/>
    <property type="match status" value="1"/>
</dbReference>
<reference evidence="5 6" key="2">
    <citation type="submission" date="2018-11" db="EMBL/GenBank/DDBJ databases">
        <authorList>
            <consortium name="Pathogen Informatics"/>
        </authorList>
    </citation>
    <scope>NUCLEOTIDE SEQUENCE [LARGE SCALE GENOMIC DNA]</scope>
</reference>
<keyword evidence="2" id="KW-0812">Transmembrane</keyword>
<comment type="caution">
    <text evidence="1">Lacks conserved residue(s) required for the propagation of feature annotation.</text>
</comment>
<dbReference type="Gene3D" id="4.10.70.30">
    <property type="match status" value="1"/>
</dbReference>
<keyword evidence="1" id="KW-0862">Zinc</keyword>
<dbReference type="InterPro" id="IPR024079">
    <property type="entry name" value="MetalloPept_cat_dom_sf"/>
</dbReference>
<sequence>MDRVNVIYTQTIWRDNEEDVGFTNMGFMVKNILVHTSATKIANVYNMHYNMEFDGWDAGTLLQRFSELQGSDNYCLVHLFTYQGFKGGVLGLGYIASPRPATSGGICGVRKRNIAFSFTRSGRQLYVCSASSVKGKTVFFNTALSSARSFYGGPVVTREADLVTAHELGHNWGSLHDPASPECSPKLREGGPYLMYLYSVSGYDPNNKVFSPCSRRAIKAVLVEKSLLCFTEPQPSFCGNQRIEEGEECDVGLAGESNEDVCCSANCKLKPSAQCSGESAECPDQIFMPDGTPCLDEGECRSGECVSFCERQDINMAPCICENVTESCYRCCRASSAGECQPFLTGPNKSVKLTLADGTRCIQGYCKGAVCKREVQDIIEYMWDIIEKLDINGAVKLLRNNIVGVVIILTLMVWVPAGIVVHRIDKKMKQERDEEERWKMGDRFAIDDNRITKVKRIQYIHLPKPAPTV</sequence>
<dbReference type="Proteomes" id="UP000270296">
    <property type="component" value="Unassembled WGS sequence"/>
</dbReference>
<evidence type="ECO:0000313" key="5">
    <source>
        <dbReference type="EMBL" id="VDP08976.1"/>
    </source>
</evidence>
<dbReference type="InterPro" id="IPR001762">
    <property type="entry name" value="Disintegrin_dom"/>
</dbReference>
<evidence type="ECO:0000259" key="3">
    <source>
        <dbReference type="PROSITE" id="PS50214"/>
    </source>
</evidence>
<dbReference type="GO" id="GO:0005886">
    <property type="term" value="C:plasma membrane"/>
    <property type="evidence" value="ECO:0007669"/>
    <property type="project" value="TreeGrafter"/>
</dbReference>
<dbReference type="InterPro" id="IPR051489">
    <property type="entry name" value="ADAM_Metalloproteinase"/>
</dbReference>
<feature type="binding site" evidence="1">
    <location>
        <position position="166"/>
    </location>
    <ligand>
        <name>Zn(2+)</name>
        <dbReference type="ChEBI" id="CHEBI:29105"/>
        <note>catalytic</note>
    </ligand>
</feature>
<feature type="binding site" evidence="1">
    <location>
        <position position="176"/>
    </location>
    <ligand>
        <name>Zn(2+)</name>
        <dbReference type="ChEBI" id="CHEBI:29105"/>
        <note>catalytic</note>
    </ligand>
</feature>
<dbReference type="SMART" id="SM00050">
    <property type="entry name" value="DISIN"/>
    <property type="match status" value="1"/>
</dbReference>
<dbReference type="PROSITE" id="PS50214">
    <property type="entry name" value="DISINTEGRIN_2"/>
    <property type="match status" value="1"/>
</dbReference>
<dbReference type="GO" id="GO:0046872">
    <property type="term" value="F:metal ion binding"/>
    <property type="evidence" value="ECO:0007669"/>
    <property type="project" value="UniProtKB-KW"/>
</dbReference>
<gene>
    <name evidence="5" type="ORF">SBAD_LOCUS6021</name>
</gene>
<feature type="domain" description="Peptidase M12B" evidence="4">
    <location>
        <begin position="1"/>
        <end position="234"/>
    </location>
</feature>
<dbReference type="Pfam" id="PF13574">
    <property type="entry name" value="Reprolysin_2"/>
    <property type="match status" value="1"/>
</dbReference>
<dbReference type="AlphaFoldDB" id="A0A183IQX2"/>
<dbReference type="InterPro" id="IPR001590">
    <property type="entry name" value="Peptidase_M12B"/>
</dbReference>
<evidence type="ECO:0000313" key="6">
    <source>
        <dbReference type="Proteomes" id="UP000270296"/>
    </source>
</evidence>
<keyword evidence="6" id="KW-1185">Reference proteome</keyword>
<feature type="binding site" evidence="1">
    <location>
        <position position="170"/>
    </location>
    <ligand>
        <name>Zn(2+)</name>
        <dbReference type="ChEBI" id="CHEBI:29105"/>
        <note>catalytic</note>
    </ligand>
</feature>
<feature type="active site" evidence="1">
    <location>
        <position position="167"/>
    </location>
</feature>
<evidence type="ECO:0000313" key="7">
    <source>
        <dbReference type="WBParaSite" id="SBAD_0000625401-mRNA-1"/>
    </source>
</evidence>
<evidence type="ECO:0000256" key="2">
    <source>
        <dbReference type="SAM" id="Phobius"/>
    </source>
</evidence>
<feature type="domain" description="Disintegrin" evidence="3">
    <location>
        <begin position="235"/>
        <end position="328"/>
    </location>
</feature>
<keyword evidence="2" id="KW-1133">Transmembrane helix</keyword>
<dbReference type="InterPro" id="IPR032029">
    <property type="entry name" value="ADAM17_MPD"/>
</dbReference>
<dbReference type="OrthoDB" id="2131567at2759"/>
<dbReference type="GO" id="GO:0007219">
    <property type="term" value="P:Notch signaling pathway"/>
    <property type="evidence" value="ECO:0007669"/>
    <property type="project" value="TreeGrafter"/>
</dbReference>
<evidence type="ECO:0000256" key="1">
    <source>
        <dbReference type="PROSITE-ProRule" id="PRU00276"/>
    </source>
</evidence>
<dbReference type="SUPFAM" id="SSF55486">
    <property type="entry name" value="Metalloproteases ('zincins'), catalytic domain"/>
    <property type="match status" value="1"/>
</dbReference>
<organism evidence="7">
    <name type="scientific">Soboliphyme baturini</name>
    <dbReference type="NCBI Taxonomy" id="241478"/>
    <lineage>
        <taxon>Eukaryota</taxon>
        <taxon>Metazoa</taxon>
        <taxon>Ecdysozoa</taxon>
        <taxon>Nematoda</taxon>
        <taxon>Enoplea</taxon>
        <taxon>Dorylaimia</taxon>
        <taxon>Dioctophymatida</taxon>
        <taxon>Dioctophymatoidea</taxon>
        <taxon>Soboliphymatidae</taxon>
        <taxon>Soboliphyme</taxon>
    </lineage>
</organism>
<dbReference type="PANTHER" id="PTHR45702">
    <property type="entry name" value="ADAM10/ADAM17 METALLOPEPTIDASE FAMILY MEMBER"/>
    <property type="match status" value="1"/>
</dbReference>
<dbReference type="EMBL" id="UZAM01009421">
    <property type="protein sequence ID" value="VDP08976.1"/>
    <property type="molecule type" value="Genomic_DNA"/>
</dbReference>
<name>A0A183IQX2_9BILA</name>
<keyword evidence="1" id="KW-0479">Metal-binding</keyword>
<dbReference type="Pfam" id="PF16698">
    <property type="entry name" value="ADAM17_MPD"/>
    <property type="match status" value="1"/>
</dbReference>
<evidence type="ECO:0000259" key="4">
    <source>
        <dbReference type="PROSITE" id="PS50215"/>
    </source>
</evidence>
<dbReference type="PROSITE" id="PS50215">
    <property type="entry name" value="ADAM_MEPRO"/>
    <property type="match status" value="1"/>
</dbReference>
<accession>A0A183IQX2</accession>
<dbReference type="Gene3D" id="3.40.390.10">
    <property type="entry name" value="Collagenase (Catalytic Domain)"/>
    <property type="match status" value="1"/>
</dbReference>
<dbReference type="WBParaSite" id="SBAD_0000625401-mRNA-1">
    <property type="protein sequence ID" value="SBAD_0000625401-mRNA-1"/>
    <property type="gene ID" value="SBAD_0000625401"/>
</dbReference>
<protein>
    <submittedName>
        <fullName evidence="7">ADAM 17-like protease</fullName>
    </submittedName>
</protein>